<protein>
    <submittedName>
        <fullName evidence="3">Uncharacterized protein</fullName>
    </submittedName>
</protein>
<feature type="chain" id="PRO_5040749581" evidence="2">
    <location>
        <begin position="21"/>
        <end position="194"/>
    </location>
</feature>
<evidence type="ECO:0000313" key="4">
    <source>
        <dbReference type="Proteomes" id="UP001139260"/>
    </source>
</evidence>
<keyword evidence="1" id="KW-0175">Coiled coil</keyword>
<gene>
    <name evidence="3" type="ORF">MW871_01410</name>
</gene>
<accession>A0A9X1XQA3</accession>
<evidence type="ECO:0000256" key="2">
    <source>
        <dbReference type="SAM" id="SignalP"/>
    </source>
</evidence>
<dbReference type="Proteomes" id="UP001139260">
    <property type="component" value="Unassembled WGS sequence"/>
</dbReference>
<reference evidence="3" key="1">
    <citation type="submission" date="2022-04" db="EMBL/GenBank/DDBJ databases">
        <title>Flavobacterium pygoscelis sp. nov. isolated from Chinstrap chick (Pygoscelis antarcticus).</title>
        <authorList>
            <person name="Irgang R."/>
            <person name="Poblete-Morales M."/>
            <person name="Avendano-Herrera R."/>
        </authorList>
    </citation>
    <scope>NUCLEOTIDE SEQUENCE</scope>
    <source>
        <strain evidence="3">I-SCBP12n</strain>
    </source>
</reference>
<organism evidence="3 4">
    <name type="scientific">Flavobacterium pygoscelis</name>
    <dbReference type="NCBI Taxonomy" id="2893176"/>
    <lineage>
        <taxon>Bacteria</taxon>
        <taxon>Pseudomonadati</taxon>
        <taxon>Bacteroidota</taxon>
        <taxon>Flavobacteriia</taxon>
        <taxon>Flavobacteriales</taxon>
        <taxon>Flavobacteriaceae</taxon>
        <taxon>Flavobacterium</taxon>
    </lineage>
</organism>
<dbReference type="Gene3D" id="3.10.450.360">
    <property type="match status" value="1"/>
</dbReference>
<evidence type="ECO:0000313" key="3">
    <source>
        <dbReference type="EMBL" id="MCK8140541.1"/>
    </source>
</evidence>
<dbReference type="AlphaFoldDB" id="A0A9X1XQA3"/>
<comment type="caution">
    <text evidence="3">The sequence shown here is derived from an EMBL/GenBank/DDBJ whole genome shotgun (WGS) entry which is preliminary data.</text>
</comment>
<dbReference type="RefSeq" id="WP_248427306.1">
    <property type="nucleotide sequence ID" value="NZ_JALNUB010000001.1"/>
</dbReference>
<feature type="coiled-coil region" evidence="1">
    <location>
        <begin position="25"/>
        <end position="59"/>
    </location>
</feature>
<sequence length="194" mass="22483">MKKVILLVGAVMLTFAVSQAQTVQEQKLKSEIKSLDKKDKNEKQEKKVLRKELHKLKSQEVSEQSKSQFIKDFKGITNAKWKKSDSFDQASFMKKGYAMAAFYDQDSKLIGTTTIKKYSDLPVNAQNKINEKYKEYSKGSVIYYDDNEENVTNMLFYGKPFDKDNYFLEILKNGKKSVLQITTEGEVIYFESMK</sequence>
<name>A0A9X1XQA3_9FLAO</name>
<feature type="signal peptide" evidence="2">
    <location>
        <begin position="1"/>
        <end position="20"/>
    </location>
</feature>
<keyword evidence="4" id="KW-1185">Reference proteome</keyword>
<evidence type="ECO:0000256" key="1">
    <source>
        <dbReference type="SAM" id="Coils"/>
    </source>
</evidence>
<dbReference type="EMBL" id="JALNUB010000001">
    <property type="protein sequence ID" value="MCK8140541.1"/>
    <property type="molecule type" value="Genomic_DNA"/>
</dbReference>
<proteinExistence type="predicted"/>
<keyword evidence="2" id="KW-0732">Signal</keyword>